<name>E2BUF0_HARSA</name>
<evidence type="ECO:0000259" key="10">
    <source>
        <dbReference type="Pfam" id="PF04083"/>
    </source>
</evidence>
<feature type="domain" description="Partial AB-hydrolase lipase" evidence="10">
    <location>
        <begin position="41"/>
        <end position="99"/>
    </location>
</feature>
<dbReference type="InterPro" id="IPR029058">
    <property type="entry name" value="AB_hydrolase_fold"/>
</dbReference>
<evidence type="ECO:0000256" key="8">
    <source>
        <dbReference type="PIRSR" id="PIRSR000862-1"/>
    </source>
</evidence>
<evidence type="ECO:0000256" key="5">
    <source>
        <dbReference type="ARBA" id="ARBA00023098"/>
    </source>
</evidence>
<evidence type="ECO:0000256" key="3">
    <source>
        <dbReference type="ARBA" id="ARBA00022801"/>
    </source>
</evidence>
<dbReference type="ESTHER" id="harsa-e2buf0">
    <property type="family name" value="Acidic_Lipase"/>
</dbReference>
<reference evidence="11 12" key="1">
    <citation type="journal article" date="2010" name="Science">
        <title>Genomic comparison of the ants Camponotus floridanus and Harpegnathos saltator.</title>
        <authorList>
            <person name="Bonasio R."/>
            <person name="Zhang G."/>
            <person name="Ye C."/>
            <person name="Mutti N.S."/>
            <person name="Fang X."/>
            <person name="Qin N."/>
            <person name="Donahue G."/>
            <person name="Yang P."/>
            <person name="Li Q."/>
            <person name="Li C."/>
            <person name="Zhang P."/>
            <person name="Huang Z."/>
            <person name="Berger S.L."/>
            <person name="Reinberg D."/>
            <person name="Wang J."/>
            <person name="Liebig J."/>
        </authorList>
    </citation>
    <scope>NUCLEOTIDE SEQUENCE [LARGE SCALE GENOMIC DNA]</scope>
    <source>
        <strain evidence="11 12">R22 G/1</strain>
    </source>
</reference>
<evidence type="ECO:0000256" key="6">
    <source>
        <dbReference type="ARBA" id="ARBA00023180"/>
    </source>
</evidence>
<evidence type="ECO:0000313" key="11">
    <source>
        <dbReference type="EMBL" id="EFN80677.1"/>
    </source>
</evidence>
<protein>
    <recommendedName>
        <fullName evidence="7">Lipase</fullName>
    </recommendedName>
</protein>
<keyword evidence="2 9" id="KW-0732">Signal</keyword>
<keyword evidence="6" id="KW-0325">Glycoprotein</keyword>
<evidence type="ECO:0000256" key="7">
    <source>
        <dbReference type="PIRNR" id="PIRNR000862"/>
    </source>
</evidence>
<keyword evidence="4 7" id="KW-0442">Lipid degradation</keyword>
<dbReference type="SUPFAM" id="SSF53474">
    <property type="entry name" value="alpha/beta-Hydrolases"/>
    <property type="match status" value="1"/>
</dbReference>
<comment type="similarity">
    <text evidence="1 7">Belongs to the AB hydrolase superfamily. Lipase family.</text>
</comment>
<proteinExistence type="inferred from homology"/>
<dbReference type="InterPro" id="IPR025483">
    <property type="entry name" value="Lipase_euk"/>
</dbReference>
<evidence type="ECO:0000256" key="2">
    <source>
        <dbReference type="ARBA" id="ARBA00022729"/>
    </source>
</evidence>
<keyword evidence="5" id="KW-0443">Lipid metabolism</keyword>
<evidence type="ECO:0000256" key="1">
    <source>
        <dbReference type="ARBA" id="ARBA00010701"/>
    </source>
</evidence>
<feature type="active site" description="Charge relay system" evidence="8">
    <location>
        <position position="349"/>
    </location>
</feature>
<dbReference type="STRING" id="610380.E2BUF0"/>
<dbReference type="Proteomes" id="UP000008237">
    <property type="component" value="Unassembled WGS sequence"/>
</dbReference>
<feature type="signal peptide" evidence="9">
    <location>
        <begin position="1"/>
        <end position="20"/>
    </location>
</feature>
<feature type="active site" description="Nucleophile" evidence="8">
    <location>
        <position position="175"/>
    </location>
</feature>
<evidence type="ECO:0000256" key="4">
    <source>
        <dbReference type="ARBA" id="ARBA00022963"/>
    </source>
</evidence>
<feature type="chain" id="PRO_5003158096" description="Lipase" evidence="9">
    <location>
        <begin position="21"/>
        <end position="405"/>
    </location>
</feature>
<feature type="active site" description="Charge relay system" evidence="8">
    <location>
        <position position="380"/>
    </location>
</feature>
<dbReference type="OrthoDB" id="9974421at2759"/>
<dbReference type="PANTHER" id="PTHR11005">
    <property type="entry name" value="LYSOSOMAL ACID LIPASE-RELATED"/>
    <property type="match status" value="1"/>
</dbReference>
<organism evidence="12">
    <name type="scientific">Harpegnathos saltator</name>
    <name type="common">Jerdon's jumping ant</name>
    <dbReference type="NCBI Taxonomy" id="610380"/>
    <lineage>
        <taxon>Eukaryota</taxon>
        <taxon>Metazoa</taxon>
        <taxon>Ecdysozoa</taxon>
        <taxon>Arthropoda</taxon>
        <taxon>Hexapoda</taxon>
        <taxon>Insecta</taxon>
        <taxon>Pterygota</taxon>
        <taxon>Neoptera</taxon>
        <taxon>Endopterygota</taxon>
        <taxon>Hymenoptera</taxon>
        <taxon>Apocrita</taxon>
        <taxon>Aculeata</taxon>
        <taxon>Formicoidea</taxon>
        <taxon>Formicidae</taxon>
        <taxon>Ponerinae</taxon>
        <taxon>Ponerini</taxon>
        <taxon>Harpegnathos</taxon>
    </lineage>
</organism>
<dbReference type="InParanoid" id="E2BUF0"/>
<dbReference type="PIRSF" id="PIRSF000862">
    <property type="entry name" value="Steryl_ester_lip"/>
    <property type="match status" value="1"/>
</dbReference>
<dbReference type="GO" id="GO:0016788">
    <property type="term" value="F:hydrolase activity, acting on ester bonds"/>
    <property type="evidence" value="ECO:0007669"/>
    <property type="project" value="InterPro"/>
</dbReference>
<dbReference type="Gene3D" id="3.40.50.1820">
    <property type="entry name" value="alpha/beta hydrolase"/>
    <property type="match status" value="1"/>
</dbReference>
<keyword evidence="3 7" id="KW-0378">Hydrolase</keyword>
<accession>E2BUF0</accession>
<dbReference type="KEGG" id="hst:105186640"/>
<dbReference type="GO" id="GO:0016042">
    <property type="term" value="P:lipid catabolic process"/>
    <property type="evidence" value="ECO:0007669"/>
    <property type="project" value="UniProtKB-KW"/>
</dbReference>
<dbReference type="FunFam" id="3.40.50.1820:FF:000021">
    <property type="entry name" value="Lipase"/>
    <property type="match status" value="1"/>
</dbReference>
<keyword evidence="12" id="KW-1185">Reference proteome</keyword>
<dbReference type="InterPro" id="IPR006693">
    <property type="entry name" value="AB_hydrolase_lipase"/>
</dbReference>
<dbReference type="EMBL" id="GL450640">
    <property type="protein sequence ID" value="EFN80677.1"/>
    <property type="molecule type" value="Genomic_DNA"/>
</dbReference>
<dbReference type="Pfam" id="PF04083">
    <property type="entry name" value="Abhydro_lipase"/>
    <property type="match status" value="1"/>
</dbReference>
<dbReference type="AlphaFoldDB" id="E2BUF0"/>
<dbReference type="OMA" id="YPFELHH"/>
<sequence length="405" mass="46323">MTTCWYFVLLSCGLITLTNGLFRTRGLLPPLNDPNEVLRNVVNENGYPFELHHVITSDGYILALHRIPPSHPRKLYGPHHRAVLVMHGLLGCSADWVVTGRNRSLAFLLSDHGYDVWLGNIRGSTNSKNHTELSVQSAKFWDFSWHEIGIYDTPAMIDYILDYTGQKQLFYIGFSQGTTQFWVLMSLRPEYNEKIKLMSALAPVAYMGHINGLLKSLSYIAYVFKAFYKYTGYFEVLSSTFMLKGIGYNFCRKNMVTQPICEALVYLIGGFSNGELNHVDMATYMQFSPAGCSFKQLVHYAMGVQNPGHFQFYDYGMVSNFKRYNQITPPEYPVHKITAPVSLYIGLNDWLAPPKDVDILSKKLPNVVDKYTVTLKKLNHFDFLYGLHIRSLVYNHVVERMNSIP</sequence>
<gene>
    <name evidence="11" type="ORF">EAI_13867</name>
</gene>
<evidence type="ECO:0000313" key="12">
    <source>
        <dbReference type="Proteomes" id="UP000008237"/>
    </source>
</evidence>
<evidence type="ECO:0000256" key="9">
    <source>
        <dbReference type="SAM" id="SignalP"/>
    </source>
</evidence>
<dbReference type="PhylomeDB" id="E2BUF0"/>